<dbReference type="AlphaFoldDB" id="A0A955LJE4"/>
<evidence type="ECO:0000313" key="6">
    <source>
        <dbReference type="Proteomes" id="UP000751518"/>
    </source>
</evidence>
<evidence type="ECO:0000256" key="2">
    <source>
        <dbReference type="ARBA" id="ARBA00023157"/>
    </source>
</evidence>
<keyword evidence="3" id="KW-1133">Transmembrane helix</keyword>
<protein>
    <submittedName>
        <fullName evidence="5">LamG domain-containing protein</fullName>
    </submittedName>
</protein>
<dbReference type="InterPro" id="IPR013320">
    <property type="entry name" value="ConA-like_dom_sf"/>
</dbReference>
<keyword evidence="2" id="KW-1015">Disulfide bond</keyword>
<accession>A0A955LJE4</accession>
<dbReference type="Gene3D" id="2.60.120.200">
    <property type="match status" value="1"/>
</dbReference>
<dbReference type="Proteomes" id="UP000751518">
    <property type="component" value="Unassembled WGS sequence"/>
</dbReference>
<reference evidence="5" key="1">
    <citation type="submission" date="2020-04" db="EMBL/GenBank/DDBJ databases">
        <authorList>
            <person name="Zhang T."/>
        </authorList>
    </citation>
    <scope>NUCLEOTIDE SEQUENCE</scope>
    <source>
        <strain evidence="5">HKST-UBA03</strain>
    </source>
</reference>
<feature type="transmembrane region" description="Helical" evidence="3">
    <location>
        <begin position="12"/>
        <end position="31"/>
    </location>
</feature>
<comment type="caution">
    <text evidence="5">The sequence shown here is derived from an EMBL/GenBank/DDBJ whole genome shotgun (WGS) entry which is preliminary data.</text>
</comment>
<evidence type="ECO:0000259" key="4">
    <source>
        <dbReference type="SMART" id="SM00560"/>
    </source>
</evidence>
<dbReference type="SUPFAM" id="SSF49899">
    <property type="entry name" value="Concanavalin A-like lectins/glucanases"/>
    <property type="match status" value="1"/>
</dbReference>
<dbReference type="SMART" id="SM00560">
    <property type="entry name" value="LamGL"/>
    <property type="match status" value="1"/>
</dbReference>
<dbReference type="Pfam" id="PF13385">
    <property type="entry name" value="Laminin_G_3"/>
    <property type="match status" value="1"/>
</dbReference>
<keyword evidence="1" id="KW-0732">Signal</keyword>
<name>A0A955LJE4_UNCKA</name>
<evidence type="ECO:0000256" key="1">
    <source>
        <dbReference type="ARBA" id="ARBA00022729"/>
    </source>
</evidence>
<gene>
    <name evidence="5" type="ORF">KC614_00735</name>
</gene>
<evidence type="ECO:0000256" key="3">
    <source>
        <dbReference type="SAM" id="Phobius"/>
    </source>
</evidence>
<reference evidence="5" key="2">
    <citation type="journal article" date="2021" name="Microbiome">
        <title>Successional dynamics and alternative stable states in a saline activated sludge microbial community over 9 years.</title>
        <authorList>
            <person name="Wang Y."/>
            <person name="Ye J."/>
            <person name="Ju F."/>
            <person name="Liu L."/>
            <person name="Boyd J.A."/>
            <person name="Deng Y."/>
            <person name="Parks D.H."/>
            <person name="Jiang X."/>
            <person name="Yin X."/>
            <person name="Woodcroft B.J."/>
            <person name="Tyson G.W."/>
            <person name="Hugenholtz P."/>
            <person name="Polz M.F."/>
            <person name="Zhang T."/>
        </authorList>
    </citation>
    <scope>NUCLEOTIDE SEQUENCE</scope>
    <source>
        <strain evidence="5">HKST-UBA03</strain>
    </source>
</reference>
<keyword evidence="3" id="KW-0472">Membrane</keyword>
<dbReference type="InterPro" id="IPR006558">
    <property type="entry name" value="LamG-like"/>
</dbReference>
<dbReference type="EMBL" id="JAGQKZ010000003">
    <property type="protein sequence ID" value="MCA9391715.1"/>
    <property type="molecule type" value="Genomic_DNA"/>
</dbReference>
<keyword evidence="3" id="KW-0812">Transmembrane</keyword>
<feature type="domain" description="LamG-like jellyroll fold" evidence="4">
    <location>
        <begin position="309"/>
        <end position="445"/>
    </location>
</feature>
<sequence length="537" mass="57785">MEFKVARNKGVLVLSAFAGVVAVIFVGLMLLSNGSGKIVSASTDGYVYRYQSADSDYGRVLFGKGSSTLPSFKIDDGDVSLSMTYKPQSPNDNYRVERSDDKKTITFLNVDENTNLIYAVSGRNVIKEDIELIQIPTETLTYYYNFEVALKGLTYDIDSAGYVIPTFYDASNNTYAIPELIMTDENGTTSNLVNMVIQRADENDDNKLVATVAPNMQWLTSADRAYPVRIDPSVVKGNAPISSWRMDEGYGATVNDQTDNLNHLTVTNATWQMNGSTSGAEVGKVSVKFDGSGDYLSRTYDADFDFGTASFSVSMWVRIPTNAAGTDVILSRYGGAGFKIYSTDGVVCFGIDDDSTWDPDDTACSTAALNDASWHHVEAVKSSTDSITLYVDAIPVEINATTGADSSLSGTTPTLYLGIDSDGSSNSFEGYIDSVAIFDYARDATQVKADMFVNPQVAQVLGARTVDVATQGLVGYWKLDETSENGCSGGEDSCNSVGDYSHGTFNGNPTIDSTGKYGAGVNFDGTGDYIDLGDIDL</sequence>
<proteinExistence type="predicted"/>
<evidence type="ECO:0000313" key="5">
    <source>
        <dbReference type="EMBL" id="MCA9391715.1"/>
    </source>
</evidence>
<organism evidence="5 6">
    <name type="scientific">candidate division WWE3 bacterium</name>
    <dbReference type="NCBI Taxonomy" id="2053526"/>
    <lineage>
        <taxon>Bacteria</taxon>
        <taxon>Katanobacteria</taxon>
    </lineage>
</organism>